<proteinExistence type="predicted"/>
<evidence type="ECO:0000313" key="7">
    <source>
        <dbReference type="Proteomes" id="UP000028523"/>
    </source>
</evidence>
<dbReference type="Gene3D" id="3.40.50.1220">
    <property type="entry name" value="TPP-binding domain"/>
    <property type="match status" value="1"/>
</dbReference>
<dbReference type="EMBL" id="AWQU01000089">
    <property type="protein sequence ID" value="KFB07198.1"/>
    <property type="molecule type" value="Genomic_DNA"/>
</dbReference>
<dbReference type="SUPFAM" id="SSF52467">
    <property type="entry name" value="DHS-like NAD/FAD-binding domain"/>
    <property type="match status" value="1"/>
</dbReference>
<protein>
    <recommendedName>
        <fullName evidence="1">protein acetyllysine N-acetyltransferase</fullName>
        <ecNumber evidence="1">2.3.1.286</ecNumber>
    </recommendedName>
</protein>
<dbReference type="PROSITE" id="PS50305">
    <property type="entry name" value="SIRTUIN"/>
    <property type="match status" value="1"/>
</dbReference>
<evidence type="ECO:0000256" key="3">
    <source>
        <dbReference type="ARBA" id="ARBA00023027"/>
    </source>
</evidence>
<feature type="domain" description="Deacetylase sirtuin-type" evidence="5">
    <location>
        <begin position="1"/>
        <end position="251"/>
    </location>
</feature>
<dbReference type="InterPro" id="IPR026591">
    <property type="entry name" value="Sirtuin_cat_small_dom_sf"/>
</dbReference>
<dbReference type="InterPro" id="IPR026590">
    <property type="entry name" value="Ssirtuin_cat_dom"/>
</dbReference>
<keyword evidence="3" id="KW-0520">NAD</keyword>
<dbReference type="Gene3D" id="3.30.1600.10">
    <property type="entry name" value="SIR2/SIRT2 'Small Domain"/>
    <property type="match status" value="1"/>
</dbReference>
<dbReference type="Pfam" id="PF02146">
    <property type="entry name" value="SIR2"/>
    <property type="match status" value="1"/>
</dbReference>
<name>A0A084U2L2_MALIO</name>
<dbReference type="GO" id="GO:0017136">
    <property type="term" value="F:histone deacetylase activity, NAD-dependent"/>
    <property type="evidence" value="ECO:0007669"/>
    <property type="project" value="TreeGrafter"/>
</dbReference>
<evidence type="ECO:0000259" key="5">
    <source>
        <dbReference type="PROSITE" id="PS50305"/>
    </source>
</evidence>
<dbReference type="InterPro" id="IPR029035">
    <property type="entry name" value="DHS-like_NAD/FAD-binding_dom"/>
</dbReference>
<feature type="binding site" evidence="4">
    <location>
        <position position="130"/>
    </location>
    <ligand>
        <name>Zn(2+)</name>
        <dbReference type="ChEBI" id="CHEBI:29105"/>
    </ligand>
</feature>
<keyword evidence="4" id="KW-0862">Zinc</keyword>
<dbReference type="GO" id="GO:0046872">
    <property type="term" value="F:metal ion binding"/>
    <property type="evidence" value="ECO:0007669"/>
    <property type="project" value="UniProtKB-KW"/>
</dbReference>
<gene>
    <name evidence="6" type="ORF">P271_22</name>
</gene>
<feature type="active site" description="Proton acceptor" evidence="4">
    <location>
        <position position="122"/>
    </location>
</feature>
<feature type="binding site" evidence="4">
    <location>
        <position position="154"/>
    </location>
    <ligand>
        <name>Zn(2+)</name>
        <dbReference type="ChEBI" id="CHEBI:29105"/>
    </ligand>
</feature>
<dbReference type="PANTHER" id="PTHR11085:SF4">
    <property type="entry name" value="NAD-DEPENDENT PROTEIN DEACYLASE"/>
    <property type="match status" value="1"/>
</dbReference>
<evidence type="ECO:0000256" key="2">
    <source>
        <dbReference type="ARBA" id="ARBA00022679"/>
    </source>
</evidence>
<comment type="caution">
    <text evidence="6">The sequence shown here is derived from an EMBL/GenBank/DDBJ whole genome shotgun (WGS) entry which is preliminary data.</text>
</comment>
<dbReference type="EC" id="2.3.1.286" evidence="1"/>
<reference evidence="6 7" key="1">
    <citation type="journal article" date="2014" name="PLoS ONE">
        <title>Reduction of Hydrogen Peroxide Accumulation and Toxicity by a Catalase from Mycoplasma iowae.</title>
        <authorList>
            <person name="Pritchard R.E."/>
            <person name="Prassinos A.J."/>
            <person name="Osborne J.D."/>
            <person name="Raviv Z."/>
            <person name="Balish M.F."/>
        </authorList>
    </citation>
    <scope>NUCLEOTIDE SEQUENCE [LARGE SCALE GENOMIC DNA]</scope>
    <source>
        <strain evidence="6 7">DK-CPA</strain>
    </source>
</reference>
<dbReference type="NCBIfam" id="NF001752">
    <property type="entry name" value="PRK00481.1-1"/>
    <property type="match status" value="1"/>
</dbReference>
<dbReference type="AlphaFoldDB" id="A0A084U2L2"/>
<accession>A0A084U2L2</accession>
<dbReference type="InterPro" id="IPR050134">
    <property type="entry name" value="NAD-dep_sirtuin_deacylases"/>
</dbReference>
<dbReference type="Proteomes" id="UP000028523">
    <property type="component" value="Unassembled WGS sequence"/>
</dbReference>
<feature type="binding site" evidence="4">
    <location>
        <position position="133"/>
    </location>
    <ligand>
        <name>Zn(2+)</name>
        <dbReference type="ChEBI" id="CHEBI:29105"/>
    </ligand>
</feature>
<feature type="binding site" evidence="4">
    <location>
        <position position="152"/>
    </location>
    <ligand>
        <name>Zn(2+)</name>
        <dbReference type="ChEBI" id="CHEBI:29105"/>
    </ligand>
</feature>
<dbReference type="PANTHER" id="PTHR11085">
    <property type="entry name" value="NAD-DEPENDENT PROTEIN DEACYLASE SIRTUIN-5, MITOCHONDRIAL-RELATED"/>
    <property type="match status" value="1"/>
</dbReference>
<keyword evidence="7" id="KW-1185">Reference proteome</keyword>
<keyword evidence="4" id="KW-0479">Metal-binding</keyword>
<evidence type="ECO:0000313" key="6">
    <source>
        <dbReference type="EMBL" id="KFB07198.1"/>
    </source>
</evidence>
<dbReference type="InterPro" id="IPR003000">
    <property type="entry name" value="Sirtuin"/>
</dbReference>
<dbReference type="RefSeq" id="WP_081862833.1">
    <property type="nucleotide sequence ID" value="NZ_AWQU01000089.1"/>
</dbReference>
<evidence type="ECO:0000256" key="1">
    <source>
        <dbReference type="ARBA" id="ARBA00012928"/>
    </source>
</evidence>
<evidence type="ECO:0000256" key="4">
    <source>
        <dbReference type="PROSITE-ProRule" id="PRU00236"/>
    </source>
</evidence>
<dbReference type="GO" id="GO:0070403">
    <property type="term" value="F:NAD+ binding"/>
    <property type="evidence" value="ECO:0007669"/>
    <property type="project" value="InterPro"/>
</dbReference>
<sequence length="251" mass="28495">MSNLKVQKIANAIYENKNIVFFGGAGVSTASGIPDFRSSNGLFDKKFKGISPEKIVSHDFLLHETELFYEFYFNNLVYPNAKPNFTHKFIAWLEKYKNVIVVTQNIDDLHQHGGSSNVIQIHGTTSSYHCMNCFKKYSLKDILKFKPSVPLCSCTGIIRPDVTLYQEALDEKTVGKAINAISNADVLIICGSSLVVYPASFYINYFEGEKLIIVNKQQTSYDKYSDIVINDDMNKVFKEIKKILEDKINEK</sequence>
<organism evidence="6 7">
    <name type="scientific">Malacoplasma iowae DK-CPA</name>
    <dbReference type="NCBI Taxonomy" id="1394179"/>
    <lineage>
        <taxon>Bacteria</taxon>
        <taxon>Bacillati</taxon>
        <taxon>Mycoplasmatota</taxon>
        <taxon>Mycoplasmoidales</taxon>
        <taxon>Mycoplasmoidaceae</taxon>
        <taxon>Malacoplasma</taxon>
    </lineage>
</organism>
<keyword evidence="2" id="KW-0808">Transferase</keyword>